<gene>
    <name evidence="2" type="ORF">WICANDRAFT_76392</name>
</gene>
<name>A0A1E3P9X6_WICAA</name>
<accession>A0A1E3P9X6</accession>
<dbReference type="RefSeq" id="XP_019041420.1">
    <property type="nucleotide sequence ID" value="XM_019184372.1"/>
</dbReference>
<feature type="domain" description="F-box" evidence="1">
    <location>
        <begin position="2"/>
        <end position="48"/>
    </location>
</feature>
<reference evidence="2 3" key="1">
    <citation type="journal article" date="2016" name="Proc. Natl. Acad. Sci. U.S.A.">
        <title>Comparative genomics of biotechnologically important yeasts.</title>
        <authorList>
            <person name="Riley R."/>
            <person name="Haridas S."/>
            <person name="Wolfe K.H."/>
            <person name="Lopes M.R."/>
            <person name="Hittinger C.T."/>
            <person name="Goeker M."/>
            <person name="Salamov A.A."/>
            <person name="Wisecaver J.H."/>
            <person name="Long T.M."/>
            <person name="Calvey C.H."/>
            <person name="Aerts A.L."/>
            <person name="Barry K.W."/>
            <person name="Choi C."/>
            <person name="Clum A."/>
            <person name="Coughlan A.Y."/>
            <person name="Deshpande S."/>
            <person name="Douglass A.P."/>
            <person name="Hanson S.J."/>
            <person name="Klenk H.-P."/>
            <person name="LaButti K.M."/>
            <person name="Lapidus A."/>
            <person name="Lindquist E.A."/>
            <person name="Lipzen A.M."/>
            <person name="Meier-Kolthoff J.P."/>
            <person name="Ohm R.A."/>
            <person name="Otillar R.P."/>
            <person name="Pangilinan J.L."/>
            <person name="Peng Y."/>
            <person name="Rokas A."/>
            <person name="Rosa C.A."/>
            <person name="Scheuner C."/>
            <person name="Sibirny A.A."/>
            <person name="Slot J.C."/>
            <person name="Stielow J.B."/>
            <person name="Sun H."/>
            <person name="Kurtzman C.P."/>
            <person name="Blackwell M."/>
            <person name="Grigoriev I.V."/>
            <person name="Jeffries T.W."/>
        </authorList>
    </citation>
    <scope>NUCLEOTIDE SEQUENCE [LARGE SCALE GENOMIC DNA]</scope>
    <source>
        <strain evidence="3">ATCC 58044 / CBS 1984 / NCYC 433 / NRRL Y-366-8</strain>
    </source>
</reference>
<keyword evidence="3" id="KW-1185">Reference proteome</keyword>
<evidence type="ECO:0000259" key="1">
    <source>
        <dbReference type="PROSITE" id="PS50181"/>
    </source>
</evidence>
<proteinExistence type="predicted"/>
<evidence type="ECO:0000313" key="2">
    <source>
        <dbReference type="EMBL" id="ODQ62213.1"/>
    </source>
</evidence>
<dbReference type="InterPro" id="IPR036047">
    <property type="entry name" value="F-box-like_dom_sf"/>
</dbReference>
<dbReference type="SUPFAM" id="SSF81383">
    <property type="entry name" value="F-box domain"/>
    <property type="match status" value="1"/>
</dbReference>
<dbReference type="Pfam" id="PF00646">
    <property type="entry name" value="F-box"/>
    <property type="match status" value="1"/>
</dbReference>
<dbReference type="Proteomes" id="UP000094112">
    <property type="component" value="Unassembled WGS sequence"/>
</dbReference>
<dbReference type="GeneID" id="30201618"/>
<dbReference type="PROSITE" id="PS50181">
    <property type="entry name" value="FBOX"/>
    <property type="match status" value="1"/>
</dbReference>
<sequence>MRCGLLSLSADTWYEVAELLDIKDIFSLRSVNRQLYQVFSSNRIWRSLSQARWFSIDDQPSVMLKEVQDCCTYYRNRNRNDLKVQKLITKMARSEDPNEIFEIGWSIIRMNYRAVPILNELRQFKSDLSVRYYAFVLLMSIRHSEAFRAIDALKSSSLNTVTSAEEFFFQMSYIDPAFDDLLPFRKSVIEEVIEKVQCHPSYKETSPASFKVLLIRSVFLNVVQKCSIVKGINCLEDNSILRVYAGEVDGDGLIFQSIIQKIASYFDIKTVLTKSFFIIEDKTFNTGYSYALLDGDRAKVYSRAHVLRTIRLSSEDLDKFLAPVTLNYLIGFIFDSRHDPLYTMFDASLYDKIYRSSQIGAVPDINLMFNMYVRGVLQGVEFSPFSPVAANCANDQMLSKNFVEIVSRSMPFDLIHTQSHLCFQEFFSIEPVKKAIANDYYKFQGFHLQPETREDSTEVYQIGDVIYHERSAKYGIIFGRKCLAGGSVYYNTFTDYGDLTIYESNSIRKIKNVSQDIYHFVTREGWIGMFFTHFDKAENKFVPTKHLLKLYPNL</sequence>
<dbReference type="AlphaFoldDB" id="A0A1E3P9X6"/>
<dbReference type="SMART" id="SM00256">
    <property type="entry name" value="FBOX"/>
    <property type="match status" value="1"/>
</dbReference>
<dbReference type="OrthoDB" id="550575at2759"/>
<dbReference type="STRING" id="683960.A0A1E3P9X6"/>
<organism evidence="2 3">
    <name type="scientific">Wickerhamomyces anomalus (strain ATCC 58044 / CBS 1984 / NCYC 433 / NRRL Y-366-8)</name>
    <name type="common">Yeast</name>
    <name type="synonym">Hansenula anomala</name>
    <dbReference type="NCBI Taxonomy" id="683960"/>
    <lineage>
        <taxon>Eukaryota</taxon>
        <taxon>Fungi</taxon>
        <taxon>Dikarya</taxon>
        <taxon>Ascomycota</taxon>
        <taxon>Saccharomycotina</taxon>
        <taxon>Saccharomycetes</taxon>
        <taxon>Phaffomycetales</taxon>
        <taxon>Wickerhamomycetaceae</taxon>
        <taxon>Wickerhamomyces</taxon>
    </lineage>
</organism>
<protein>
    <recommendedName>
        <fullName evidence="1">F-box domain-containing protein</fullName>
    </recommendedName>
</protein>
<evidence type="ECO:0000313" key="3">
    <source>
        <dbReference type="Proteomes" id="UP000094112"/>
    </source>
</evidence>
<dbReference type="EMBL" id="KV454208">
    <property type="protein sequence ID" value="ODQ62213.1"/>
    <property type="molecule type" value="Genomic_DNA"/>
</dbReference>
<dbReference type="InterPro" id="IPR001810">
    <property type="entry name" value="F-box_dom"/>
</dbReference>